<evidence type="ECO:0000256" key="6">
    <source>
        <dbReference type="ARBA" id="ARBA00022723"/>
    </source>
</evidence>
<keyword evidence="9" id="KW-0460">Magnesium</keyword>
<dbReference type="Proteomes" id="UP001337655">
    <property type="component" value="Unassembled WGS sequence"/>
</dbReference>
<evidence type="ECO:0000256" key="2">
    <source>
        <dbReference type="ARBA" id="ARBA00008276"/>
    </source>
</evidence>
<evidence type="ECO:0000256" key="10">
    <source>
        <dbReference type="ARBA" id="ARBA00030592"/>
    </source>
</evidence>
<keyword evidence="5" id="KW-0436">Ligase</keyword>
<keyword evidence="14" id="KW-1185">Reference proteome</keyword>
<keyword evidence="6" id="KW-0479">Metal-binding</keyword>
<protein>
    <recommendedName>
        <fullName evidence="3">tetrahydrofolate synthase</fullName>
        <ecNumber evidence="3">6.3.2.17</ecNumber>
    </recommendedName>
    <alternativeName>
        <fullName evidence="11">Folylpoly-gamma-glutamate synthetase</fullName>
    </alternativeName>
    <alternativeName>
        <fullName evidence="10">Tetrahydrofolylpolyglutamate synthase</fullName>
    </alternativeName>
</protein>
<dbReference type="GO" id="GO:0005524">
    <property type="term" value="F:ATP binding"/>
    <property type="evidence" value="ECO:0007669"/>
    <property type="project" value="UniProtKB-KW"/>
</dbReference>
<evidence type="ECO:0000256" key="5">
    <source>
        <dbReference type="ARBA" id="ARBA00022598"/>
    </source>
</evidence>
<dbReference type="InterPro" id="IPR036565">
    <property type="entry name" value="Mur-like_cat_sf"/>
</dbReference>
<proteinExistence type="inferred from homology"/>
<accession>A0AAV9PSF3</accession>
<reference evidence="13 14" key="1">
    <citation type="submission" date="2023-08" db="EMBL/GenBank/DDBJ databases">
        <title>Black Yeasts Isolated from many extreme environments.</title>
        <authorList>
            <person name="Coleine C."/>
            <person name="Stajich J.E."/>
            <person name="Selbmann L."/>
        </authorList>
    </citation>
    <scope>NUCLEOTIDE SEQUENCE [LARGE SCALE GENOMIC DNA]</scope>
    <source>
        <strain evidence="13 14">CCFEE 5935</strain>
    </source>
</reference>
<comment type="pathway">
    <text evidence="1">Cofactor biosynthesis; tetrahydrofolylpolyglutamate biosynthesis.</text>
</comment>
<dbReference type="GO" id="GO:0004326">
    <property type="term" value="F:tetrahydrofolylpolyglutamate synthase activity"/>
    <property type="evidence" value="ECO:0007669"/>
    <property type="project" value="UniProtKB-EC"/>
</dbReference>
<dbReference type="NCBIfam" id="TIGR01499">
    <property type="entry name" value="folC"/>
    <property type="match status" value="1"/>
</dbReference>
<dbReference type="PANTHER" id="PTHR11136:SF5">
    <property type="entry name" value="FOLYLPOLYGLUTAMATE SYNTHASE, MITOCHONDRIAL"/>
    <property type="match status" value="1"/>
</dbReference>
<dbReference type="GO" id="GO:0005739">
    <property type="term" value="C:mitochondrion"/>
    <property type="evidence" value="ECO:0007669"/>
    <property type="project" value="TreeGrafter"/>
</dbReference>
<evidence type="ECO:0000313" key="13">
    <source>
        <dbReference type="EMBL" id="KAK5175752.1"/>
    </source>
</evidence>
<dbReference type="GeneID" id="89922241"/>
<evidence type="ECO:0000256" key="9">
    <source>
        <dbReference type="ARBA" id="ARBA00022842"/>
    </source>
</evidence>
<evidence type="ECO:0000256" key="1">
    <source>
        <dbReference type="ARBA" id="ARBA00005150"/>
    </source>
</evidence>
<dbReference type="GO" id="GO:0046872">
    <property type="term" value="F:metal ion binding"/>
    <property type="evidence" value="ECO:0007669"/>
    <property type="project" value="UniProtKB-KW"/>
</dbReference>
<dbReference type="Gene3D" id="3.40.1190.10">
    <property type="entry name" value="Mur-like, catalytic domain"/>
    <property type="match status" value="1"/>
</dbReference>
<dbReference type="GO" id="GO:0005829">
    <property type="term" value="C:cytosol"/>
    <property type="evidence" value="ECO:0007669"/>
    <property type="project" value="TreeGrafter"/>
</dbReference>
<comment type="similarity">
    <text evidence="2">Belongs to the folylpolyglutamate synthase family.</text>
</comment>
<evidence type="ECO:0000256" key="7">
    <source>
        <dbReference type="ARBA" id="ARBA00022741"/>
    </source>
</evidence>
<keyword evidence="7" id="KW-0547">Nucleotide-binding</keyword>
<dbReference type="Gene3D" id="3.90.190.20">
    <property type="entry name" value="Mur ligase, C-terminal domain"/>
    <property type="match status" value="1"/>
</dbReference>
<keyword evidence="8" id="KW-0067">ATP-binding</keyword>
<sequence length="445" mass="49068">MSQWLQMLGHATERINALNIVHIAGTKGKGSTCAFTESFLRAHGRRTGFPSRTGLYTSPHLIEPEERIRVNAQPLDRDLFAKYFFEVYDRLPQLSDATSDEKTTVVERGPRFLQLYALLAFHVFISENVDVAVVETHSGGEYDATNVIEQPIVTAITILGLDHVDMLGPTIENIAWHKAGIFKPGAVALSTMQDVAPAKVLERRSADKGEHVQFIGEDSRLPKGALPLKPSVQKENASLAVAATEAWLAARSPVERQTLTQEDIDLGVQQWCWPGRFQIVQAENVAWFLDAAHNEMSVQIAAQWFVEAGKELDASTSADQVLVFSHISESRDAVGLLQALAIALEGNGAQISHVVFTTYDESEQKKGYKPPNDCGAFHEVWRQVFPETIIWDRPTVQGARDLVESLAAEQQSALRGLQTLVTGSQHLVGPMLKCLQNRGPTSKTV</sequence>
<dbReference type="SUPFAM" id="SSF53244">
    <property type="entry name" value="MurD-like peptide ligases, peptide-binding domain"/>
    <property type="match status" value="1"/>
</dbReference>
<name>A0AAV9PSF3_9PEZI</name>
<dbReference type="InterPro" id="IPR001645">
    <property type="entry name" value="Folylpolyglutamate_synth"/>
</dbReference>
<evidence type="ECO:0000256" key="11">
    <source>
        <dbReference type="ARBA" id="ARBA00030876"/>
    </source>
</evidence>
<evidence type="ECO:0000256" key="12">
    <source>
        <dbReference type="ARBA" id="ARBA00047493"/>
    </source>
</evidence>
<dbReference type="RefSeq" id="XP_064664390.1">
    <property type="nucleotide sequence ID" value="XM_064798156.1"/>
</dbReference>
<evidence type="ECO:0000256" key="4">
    <source>
        <dbReference type="ARBA" id="ARBA00022563"/>
    </source>
</evidence>
<evidence type="ECO:0000256" key="3">
    <source>
        <dbReference type="ARBA" id="ARBA00013025"/>
    </source>
</evidence>
<gene>
    <name evidence="13" type="ORF">LTR77_000891</name>
</gene>
<dbReference type="GO" id="GO:0006730">
    <property type="term" value="P:one-carbon metabolic process"/>
    <property type="evidence" value="ECO:0007669"/>
    <property type="project" value="UniProtKB-KW"/>
</dbReference>
<comment type="caution">
    <text evidence="13">The sequence shown here is derived from an EMBL/GenBank/DDBJ whole genome shotgun (WGS) entry which is preliminary data.</text>
</comment>
<evidence type="ECO:0000256" key="8">
    <source>
        <dbReference type="ARBA" id="ARBA00022840"/>
    </source>
</evidence>
<dbReference type="SUPFAM" id="SSF53623">
    <property type="entry name" value="MurD-like peptide ligases, catalytic domain"/>
    <property type="match status" value="1"/>
</dbReference>
<dbReference type="EMBL" id="JAVRRT010000001">
    <property type="protein sequence ID" value="KAK5175752.1"/>
    <property type="molecule type" value="Genomic_DNA"/>
</dbReference>
<evidence type="ECO:0000313" key="14">
    <source>
        <dbReference type="Proteomes" id="UP001337655"/>
    </source>
</evidence>
<dbReference type="AlphaFoldDB" id="A0AAV9PSF3"/>
<dbReference type="EC" id="6.3.2.17" evidence="3"/>
<comment type="catalytic activity">
    <reaction evidence="12">
        <text>(6S)-5,6,7,8-tetrahydrofolyl-(gamma-L-Glu)(n) + L-glutamate + ATP = (6S)-5,6,7,8-tetrahydrofolyl-(gamma-L-Glu)(n+1) + ADP + phosphate + H(+)</text>
        <dbReference type="Rhea" id="RHEA:10580"/>
        <dbReference type="Rhea" id="RHEA-COMP:14738"/>
        <dbReference type="Rhea" id="RHEA-COMP:14740"/>
        <dbReference type="ChEBI" id="CHEBI:15378"/>
        <dbReference type="ChEBI" id="CHEBI:29985"/>
        <dbReference type="ChEBI" id="CHEBI:30616"/>
        <dbReference type="ChEBI" id="CHEBI:43474"/>
        <dbReference type="ChEBI" id="CHEBI:141005"/>
        <dbReference type="ChEBI" id="CHEBI:456216"/>
        <dbReference type="EC" id="6.3.2.17"/>
    </reaction>
</comment>
<dbReference type="PANTHER" id="PTHR11136">
    <property type="entry name" value="FOLYLPOLYGLUTAMATE SYNTHASE-RELATED"/>
    <property type="match status" value="1"/>
</dbReference>
<keyword evidence="4" id="KW-0554">One-carbon metabolism</keyword>
<organism evidence="13 14">
    <name type="scientific">Saxophila tyrrhenica</name>
    <dbReference type="NCBI Taxonomy" id="1690608"/>
    <lineage>
        <taxon>Eukaryota</taxon>
        <taxon>Fungi</taxon>
        <taxon>Dikarya</taxon>
        <taxon>Ascomycota</taxon>
        <taxon>Pezizomycotina</taxon>
        <taxon>Dothideomycetes</taxon>
        <taxon>Dothideomycetidae</taxon>
        <taxon>Mycosphaerellales</taxon>
        <taxon>Extremaceae</taxon>
        <taxon>Saxophila</taxon>
    </lineage>
</organism>
<dbReference type="InterPro" id="IPR036615">
    <property type="entry name" value="Mur_ligase_C_dom_sf"/>
</dbReference>